<dbReference type="EMBL" id="LRBV02000007">
    <property type="status" value="NOT_ANNOTATED_CDS"/>
    <property type="molecule type" value="Genomic_DNA"/>
</dbReference>
<evidence type="ECO:0000313" key="3">
    <source>
        <dbReference type="Proteomes" id="UP000594261"/>
    </source>
</evidence>
<evidence type="ECO:0000313" key="2">
    <source>
        <dbReference type="EnsemblPlants" id="QL07p032082:mrna"/>
    </source>
</evidence>
<protein>
    <submittedName>
        <fullName evidence="2">Uncharacterized protein</fullName>
    </submittedName>
</protein>
<reference evidence="2 3" key="1">
    <citation type="journal article" date="2016" name="G3 (Bethesda)">
        <title>First Draft Assembly and Annotation of the Genome of a California Endemic Oak Quercus lobata Nee (Fagaceae).</title>
        <authorList>
            <person name="Sork V.L."/>
            <person name="Fitz-Gibbon S.T."/>
            <person name="Puiu D."/>
            <person name="Crepeau M."/>
            <person name="Gugger P.F."/>
            <person name="Sherman R."/>
            <person name="Stevens K."/>
            <person name="Langley C.H."/>
            <person name="Pellegrini M."/>
            <person name="Salzberg S.L."/>
        </authorList>
    </citation>
    <scope>NUCLEOTIDE SEQUENCE [LARGE SCALE GENOMIC DNA]</scope>
    <source>
        <strain evidence="2 3">cv. SW786</strain>
    </source>
</reference>
<dbReference type="Proteomes" id="UP000594261">
    <property type="component" value="Chromosome 7"/>
</dbReference>
<accession>A0A7N2M4S5</accession>
<sequence>MNGLRIERLGKTVAGESSSSGLRDVRGGATPRTEASRELHRTPEIHEHLRPLRHRSRFCEAFRPREIPRRLIERFVKVPVHFVHLAISISSSDSTFFSESLLLFPGSVQMGRFEKLVNTPAAMEAFRAKYHIPPGVGLRRVKEEAQLIREATEAEKSAARQLGAEETEARLSEEIPEVCREYCGISWSRALDAAGVPADSALRLPESIFYPKEIREHPDDVQAASEQDPVVPDAASAPDMAKDHVTDSSIEVPSPQPKSKEDPPAQA</sequence>
<feature type="compositionally biased region" description="Basic and acidic residues" evidence="1">
    <location>
        <begin position="258"/>
        <end position="267"/>
    </location>
</feature>
<evidence type="ECO:0000256" key="1">
    <source>
        <dbReference type="SAM" id="MobiDB-lite"/>
    </source>
</evidence>
<dbReference type="InParanoid" id="A0A7N2M4S5"/>
<dbReference type="AlphaFoldDB" id="A0A7N2M4S5"/>
<name>A0A7N2M4S5_QUELO</name>
<feature type="region of interest" description="Disordered" evidence="1">
    <location>
        <begin position="217"/>
        <end position="267"/>
    </location>
</feature>
<keyword evidence="3" id="KW-1185">Reference proteome</keyword>
<proteinExistence type="predicted"/>
<dbReference type="EnsemblPlants" id="QL07p032082:mrna">
    <property type="protein sequence ID" value="QL07p032082:mrna"/>
    <property type="gene ID" value="QL07p032082"/>
</dbReference>
<reference evidence="2" key="2">
    <citation type="submission" date="2021-01" db="UniProtKB">
        <authorList>
            <consortium name="EnsemblPlants"/>
        </authorList>
    </citation>
    <scope>IDENTIFICATION</scope>
</reference>
<dbReference type="Gramene" id="QL07p032082:mrna">
    <property type="protein sequence ID" value="QL07p032082:mrna"/>
    <property type="gene ID" value="QL07p032082"/>
</dbReference>
<feature type="region of interest" description="Disordered" evidence="1">
    <location>
        <begin position="13"/>
        <end position="42"/>
    </location>
</feature>
<organism evidence="2 3">
    <name type="scientific">Quercus lobata</name>
    <name type="common">Valley oak</name>
    <dbReference type="NCBI Taxonomy" id="97700"/>
    <lineage>
        <taxon>Eukaryota</taxon>
        <taxon>Viridiplantae</taxon>
        <taxon>Streptophyta</taxon>
        <taxon>Embryophyta</taxon>
        <taxon>Tracheophyta</taxon>
        <taxon>Spermatophyta</taxon>
        <taxon>Magnoliopsida</taxon>
        <taxon>eudicotyledons</taxon>
        <taxon>Gunneridae</taxon>
        <taxon>Pentapetalae</taxon>
        <taxon>rosids</taxon>
        <taxon>fabids</taxon>
        <taxon>Fagales</taxon>
        <taxon>Fagaceae</taxon>
        <taxon>Quercus</taxon>
    </lineage>
</organism>